<keyword evidence="1" id="KW-0378">Hydrolase</keyword>
<dbReference type="GO" id="GO:0016787">
    <property type="term" value="F:hydrolase activity"/>
    <property type="evidence" value="ECO:0007669"/>
    <property type="project" value="UniProtKB-KW"/>
</dbReference>
<comment type="caution">
    <text evidence="4">The sequence shown here is derived from an EMBL/GenBank/DDBJ whole genome shotgun (WGS) entry which is preliminary data.</text>
</comment>
<feature type="domain" description="Beta-lactamase-related" evidence="3">
    <location>
        <begin position="54"/>
        <end position="433"/>
    </location>
</feature>
<dbReference type="OrthoDB" id="5946976at2759"/>
<proteinExistence type="predicted"/>
<dbReference type="InterPro" id="IPR001466">
    <property type="entry name" value="Beta-lactam-related"/>
</dbReference>
<keyword evidence="2" id="KW-0732">Signal</keyword>
<evidence type="ECO:0000313" key="5">
    <source>
        <dbReference type="Proteomes" id="UP000076078"/>
    </source>
</evidence>
<dbReference type="InterPro" id="IPR050789">
    <property type="entry name" value="Diverse_Enzym_Activities"/>
</dbReference>
<dbReference type="PANTHER" id="PTHR43283:SF11">
    <property type="entry name" value="BETA-LACTAMASE-RELATED DOMAIN-CONTAINING PROTEIN"/>
    <property type="match status" value="1"/>
</dbReference>
<keyword evidence="5" id="KW-1185">Reference proteome</keyword>
<evidence type="ECO:0000313" key="4">
    <source>
        <dbReference type="EMBL" id="KYQ94397.1"/>
    </source>
</evidence>
<dbReference type="InterPro" id="IPR012338">
    <property type="entry name" value="Beta-lactam/transpept-like"/>
</dbReference>
<name>A0A151ZKD5_TIELA</name>
<dbReference type="Proteomes" id="UP000076078">
    <property type="component" value="Unassembled WGS sequence"/>
</dbReference>
<evidence type="ECO:0000256" key="2">
    <source>
        <dbReference type="SAM" id="SignalP"/>
    </source>
</evidence>
<evidence type="ECO:0000259" key="3">
    <source>
        <dbReference type="Pfam" id="PF00144"/>
    </source>
</evidence>
<dbReference type="EMBL" id="LODT01000022">
    <property type="protein sequence ID" value="KYQ94397.1"/>
    <property type="molecule type" value="Genomic_DNA"/>
</dbReference>
<dbReference type="InParanoid" id="A0A151ZKD5"/>
<accession>A0A151ZKD5</accession>
<feature type="signal peptide" evidence="2">
    <location>
        <begin position="1"/>
        <end position="24"/>
    </location>
</feature>
<evidence type="ECO:0000256" key="1">
    <source>
        <dbReference type="ARBA" id="ARBA00022801"/>
    </source>
</evidence>
<reference evidence="4 5" key="1">
    <citation type="submission" date="2015-12" db="EMBL/GenBank/DDBJ databases">
        <title>Dictyostelia acquired genes for synthesis and detection of signals that induce cell-type specialization by lateral gene transfer from prokaryotes.</title>
        <authorList>
            <person name="Gloeckner G."/>
            <person name="Schaap P."/>
        </authorList>
    </citation>
    <scope>NUCLEOTIDE SEQUENCE [LARGE SCALE GENOMIC DNA]</scope>
    <source>
        <strain evidence="4 5">TK</strain>
    </source>
</reference>
<gene>
    <name evidence="4" type="ORF">DLAC_04695</name>
</gene>
<dbReference type="SUPFAM" id="SSF56601">
    <property type="entry name" value="beta-lactamase/transpeptidase-like"/>
    <property type="match status" value="1"/>
</dbReference>
<dbReference type="STRING" id="361077.A0A151ZKD5"/>
<sequence length="454" mass="50534">MKMNKSLIIFVLLVSSVFIVTIDALKQTQYKPRISIPKLEGPTYSEYWAPADEILEVAIANYTFPGAVALVGNSKGVLYASAKGSFTYGIPTPINSPDVPQMNLTTTFDMASCSKVTATTTAIAQFYQRGELDLDSTIVSHLGEDFGVNGKETITVRNCLLHNSGYFPDPNPFWNTPQFGCPATADYYPPMEFTCQSQIYQSIMNQSLMNPIGSTYVYSDLNFMTLMFVVGQLASQYEYITLEDILPQCNQNDGGNGIYQCYYEAYVRNYVFAPLELPNTGYLPPLSNAQFAAPTENDTVYMHTTIQGVVSDGNAYAMGGVGGHAGVFSNVEDMWTFMYTLMFANSDDSYLNSTTITYFTTEYNHTQSSRALGWNTNDPTVFDEGWSLSCGTLSSKTWMHLGYTGTMLCGDPERELILILLTNRVYPDPSNDKILDVRKPFATMVQKIYDTYFA</sequence>
<dbReference type="PANTHER" id="PTHR43283">
    <property type="entry name" value="BETA-LACTAMASE-RELATED"/>
    <property type="match status" value="1"/>
</dbReference>
<dbReference type="Gene3D" id="3.40.710.10">
    <property type="entry name" value="DD-peptidase/beta-lactamase superfamily"/>
    <property type="match status" value="1"/>
</dbReference>
<feature type="chain" id="PRO_5007593384" description="Beta-lactamase-related domain-containing protein" evidence="2">
    <location>
        <begin position="25"/>
        <end position="454"/>
    </location>
</feature>
<dbReference type="Pfam" id="PF00144">
    <property type="entry name" value="Beta-lactamase"/>
    <property type="match status" value="1"/>
</dbReference>
<dbReference type="AlphaFoldDB" id="A0A151ZKD5"/>
<protein>
    <recommendedName>
        <fullName evidence="3">Beta-lactamase-related domain-containing protein</fullName>
    </recommendedName>
</protein>
<dbReference type="OMA" id="AGWAVRY"/>
<organism evidence="4 5">
    <name type="scientific">Tieghemostelium lacteum</name>
    <name type="common">Slime mold</name>
    <name type="synonym">Dictyostelium lacteum</name>
    <dbReference type="NCBI Taxonomy" id="361077"/>
    <lineage>
        <taxon>Eukaryota</taxon>
        <taxon>Amoebozoa</taxon>
        <taxon>Evosea</taxon>
        <taxon>Eumycetozoa</taxon>
        <taxon>Dictyostelia</taxon>
        <taxon>Dictyosteliales</taxon>
        <taxon>Raperosteliaceae</taxon>
        <taxon>Tieghemostelium</taxon>
    </lineage>
</organism>